<keyword evidence="5" id="KW-0732">Signal</keyword>
<evidence type="ECO:0000256" key="4">
    <source>
        <dbReference type="ARBA" id="ARBA00023316"/>
    </source>
</evidence>
<accession>A0A1I2R739</accession>
<reference evidence="8" key="1">
    <citation type="submission" date="2016-10" db="EMBL/GenBank/DDBJ databases">
        <authorList>
            <person name="Varghese N."/>
            <person name="Submissions S."/>
        </authorList>
    </citation>
    <scope>NUCLEOTIDE SEQUENCE [LARGE SCALE GENOMIC DNA]</scope>
    <source>
        <strain evidence="8">LP51</strain>
    </source>
</reference>
<dbReference type="GO" id="GO:0071555">
    <property type="term" value="P:cell wall organization"/>
    <property type="evidence" value="ECO:0007669"/>
    <property type="project" value="UniProtKB-KW"/>
</dbReference>
<evidence type="ECO:0000256" key="5">
    <source>
        <dbReference type="SAM" id="SignalP"/>
    </source>
</evidence>
<feature type="chain" id="PRO_5011577994" description="N-acetylmuramoyl-L-alanine amidase" evidence="5">
    <location>
        <begin position="28"/>
        <end position="228"/>
    </location>
</feature>
<dbReference type="EMBL" id="FOOT01000002">
    <property type="protein sequence ID" value="SFG36525.1"/>
    <property type="molecule type" value="Genomic_DNA"/>
</dbReference>
<dbReference type="STRING" id="1436961.SAMN05421739_102291"/>
<dbReference type="SMART" id="SM00644">
    <property type="entry name" value="Ami_2"/>
    <property type="match status" value="1"/>
</dbReference>
<keyword evidence="4" id="KW-0961">Cell wall biogenesis/degradation</keyword>
<comment type="catalytic activity">
    <reaction evidence="1">
        <text>Hydrolyzes the link between N-acetylmuramoyl residues and L-amino acid residues in certain cell-wall glycopeptides.</text>
        <dbReference type="EC" id="3.5.1.28"/>
    </reaction>
</comment>
<dbReference type="GO" id="GO:0009253">
    <property type="term" value="P:peptidoglycan catabolic process"/>
    <property type="evidence" value="ECO:0007669"/>
    <property type="project" value="InterPro"/>
</dbReference>
<dbReference type="InterPro" id="IPR051206">
    <property type="entry name" value="NAMLAA_amidase_2"/>
</dbReference>
<dbReference type="CDD" id="cd06583">
    <property type="entry name" value="PGRP"/>
    <property type="match status" value="1"/>
</dbReference>
<dbReference type="PANTHER" id="PTHR30417:SF1">
    <property type="entry name" value="N-ACETYLMURAMOYL-L-ALANINE AMIDASE AMID"/>
    <property type="match status" value="1"/>
</dbReference>
<evidence type="ECO:0000313" key="7">
    <source>
        <dbReference type="EMBL" id="SFG36525.1"/>
    </source>
</evidence>
<dbReference type="RefSeq" id="WP_092099756.1">
    <property type="nucleotide sequence ID" value="NZ_FOOT01000002.1"/>
</dbReference>
<evidence type="ECO:0000256" key="1">
    <source>
        <dbReference type="ARBA" id="ARBA00001561"/>
    </source>
</evidence>
<evidence type="ECO:0000313" key="8">
    <source>
        <dbReference type="Proteomes" id="UP000198724"/>
    </source>
</evidence>
<keyword evidence="8" id="KW-1185">Reference proteome</keyword>
<dbReference type="PROSITE" id="PS51257">
    <property type="entry name" value="PROKAR_LIPOPROTEIN"/>
    <property type="match status" value="1"/>
</dbReference>
<proteinExistence type="predicted"/>
<organism evidence="7 8">
    <name type="scientific">Pontibacter chinhatensis</name>
    <dbReference type="NCBI Taxonomy" id="1436961"/>
    <lineage>
        <taxon>Bacteria</taxon>
        <taxon>Pseudomonadati</taxon>
        <taxon>Bacteroidota</taxon>
        <taxon>Cytophagia</taxon>
        <taxon>Cytophagales</taxon>
        <taxon>Hymenobacteraceae</taxon>
        <taxon>Pontibacter</taxon>
    </lineage>
</organism>
<dbReference type="GO" id="GO:0009254">
    <property type="term" value="P:peptidoglycan turnover"/>
    <property type="evidence" value="ECO:0007669"/>
    <property type="project" value="TreeGrafter"/>
</dbReference>
<dbReference type="Proteomes" id="UP000198724">
    <property type="component" value="Unassembled WGS sequence"/>
</dbReference>
<protein>
    <recommendedName>
        <fullName evidence="2">N-acetylmuramoyl-L-alanine amidase</fullName>
        <ecNumber evidence="2">3.5.1.28</ecNumber>
    </recommendedName>
</protein>
<evidence type="ECO:0000256" key="2">
    <source>
        <dbReference type="ARBA" id="ARBA00011901"/>
    </source>
</evidence>
<gene>
    <name evidence="7" type="ORF">SAMN05421739_102291</name>
</gene>
<evidence type="ECO:0000259" key="6">
    <source>
        <dbReference type="SMART" id="SM00644"/>
    </source>
</evidence>
<dbReference type="InterPro" id="IPR036505">
    <property type="entry name" value="Amidase/PGRP_sf"/>
</dbReference>
<sequence length="228" mass="25667">MKTHSRLFRGIALKASAVGLYFLCSCAGPAFQILEKPIVFDEERQQLSLEYMKNRHNIEKDAPYIEPKIIVLHWTAIPTLERSFAAMNPTLLPGARTEIGSASNLNVSAQFLVDRDGTVYRQLPDTAFARHVIGLNHCAIGVENVGGGKEGLTKAQLKANEDLVRYLKSKYDIEYLIGHYEYQDFEGHPLWKEADAGYRTIKVDPGEEFMKQIRDRVKDLGLKGSPKS</sequence>
<dbReference type="AlphaFoldDB" id="A0A1I2R739"/>
<dbReference type="Gene3D" id="3.40.80.10">
    <property type="entry name" value="Peptidoglycan recognition protein-like"/>
    <property type="match status" value="1"/>
</dbReference>
<dbReference type="OrthoDB" id="9794842at2"/>
<feature type="signal peptide" evidence="5">
    <location>
        <begin position="1"/>
        <end position="27"/>
    </location>
</feature>
<dbReference type="EC" id="3.5.1.28" evidence="2"/>
<dbReference type="PANTHER" id="PTHR30417">
    <property type="entry name" value="N-ACETYLMURAMOYL-L-ALANINE AMIDASE AMID"/>
    <property type="match status" value="1"/>
</dbReference>
<keyword evidence="3" id="KW-0378">Hydrolase</keyword>
<feature type="domain" description="N-acetylmuramoyl-L-alanine amidase" evidence="6">
    <location>
        <begin position="53"/>
        <end position="190"/>
    </location>
</feature>
<name>A0A1I2R739_9BACT</name>
<dbReference type="InterPro" id="IPR002502">
    <property type="entry name" value="Amidase_domain"/>
</dbReference>
<dbReference type="SUPFAM" id="SSF55846">
    <property type="entry name" value="N-acetylmuramoyl-L-alanine amidase-like"/>
    <property type="match status" value="1"/>
</dbReference>
<evidence type="ECO:0000256" key="3">
    <source>
        <dbReference type="ARBA" id="ARBA00022801"/>
    </source>
</evidence>
<dbReference type="GO" id="GO:0008745">
    <property type="term" value="F:N-acetylmuramoyl-L-alanine amidase activity"/>
    <property type="evidence" value="ECO:0007669"/>
    <property type="project" value="UniProtKB-EC"/>
</dbReference>
<dbReference type="Pfam" id="PF01510">
    <property type="entry name" value="Amidase_2"/>
    <property type="match status" value="1"/>
</dbReference>